<feature type="domain" description="Glycosyltransferase subfamily 4-like N-terminal" evidence="2">
    <location>
        <begin position="13"/>
        <end position="173"/>
    </location>
</feature>
<keyword evidence="3" id="KW-0808">Transferase</keyword>
<name>A0A418YD58_9GAMM</name>
<dbReference type="InterPro" id="IPR028098">
    <property type="entry name" value="Glyco_trans_4-like_N"/>
</dbReference>
<sequence>MKTCMQIVQHLKPGGIESLCLDLVSFAPAHEQTYIVSLEGNLEQALTTWPRLAAYKEKLLFINKGLGFSFSCVIKLKALIKQYRISAIHSHHIGPLLYGALAAKMAGIHCHLHTEHDAWHLHSLKHRMLQRFACAMSQPALIADAEFVAAKAGRFMGNKQAFKVIKNGIDCERFGPAARIQPQARSHPQIVIGCSGRLEWVKGHRYLLQAMALLPAHFTLQIAGDGSERANLVAMSQALGIADRVCFLGQQQDMASFYPKLDLFCLPSVNEGYPLAPLEAQACGIPCVITDVGGAKECLCPSIGTLVPAKAPQQLAQAIIQLHLSAQLLGKGQVTKATRNFVKNESEVRQMTTQYAALRRDILNQGGTPCGSY</sequence>
<dbReference type="SUPFAM" id="SSF53756">
    <property type="entry name" value="UDP-Glycosyltransferase/glycogen phosphorylase"/>
    <property type="match status" value="1"/>
</dbReference>
<protein>
    <submittedName>
        <fullName evidence="3">Glycosyltransferase</fullName>
    </submittedName>
</protein>
<accession>A0A418YD58</accession>
<dbReference type="Pfam" id="PF13439">
    <property type="entry name" value="Glyco_transf_4"/>
    <property type="match status" value="1"/>
</dbReference>
<feature type="domain" description="Glycosyl transferase family 1" evidence="1">
    <location>
        <begin position="184"/>
        <end position="323"/>
    </location>
</feature>
<dbReference type="RefSeq" id="WP_119911287.1">
    <property type="nucleotide sequence ID" value="NZ_QZCH01000017.1"/>
</dbReference>
<evidence type="ECO:0000313" key="4">
    <source>
        <dbReference type="Proteomes" id="UP000283255"/>
    </source>
</evidence>
<comment type="caution">
    <text evidence="3">The sequence shown here is derived from an EMBL/GenBank/DDBJ whole genome shotgun (WGS) entry which is preliminary data.</text>
</comment>
<evidence type="ECO:0000259" key="1">
    <source>
        <dbReference type="Pfam" id="PF00534"/>
    </source>
</evidence>
<evidence type="ECO:0000259" key="2">
    <source>
        <dbReference type="Pfam" id="PF13439"/>
    </source>
</evidence>
<keyword evidence="4" id="KW-1185">Reference proteome</keyword>
<organism evidence="3 4">
    <name type="scientific">Motilimonas pumila</name>
    <dbReference type="NCBI Taxonomy" id="2303987"/>
    <lineage>
        <taxon>Bacteria</taxon>
        <taxon>Pseudomonadati</taxon>
        <taxon>Pseudomonadota</taxon>
        <taxon>Gammaproteobacteria</taxon>
        <taxon>Alteromonadales</taxon>
        <taxon>Alteromonadales genera incertae sedis</taxon>
        <taxon>Motilimonas</taxon>
    </lineage>
</organism>
<dbReference type="AlphaFoldDB" id="A0A418YD58"/>
<dbReference type="Gene3D" id="3.40.50.2000">
    <property type="entry name" value="Glycogen Phosphorylase B"/>
    <property type="match status" value="2"/>
</dbReference>
<reference evidence="3 4" key="2">
    <citation type="submission" date="2019-01" db="EMBL/GenBank/DDBJ databases">
        <title>Motilimonas pumilus sp. nov., isolated from the gut of sea cucumber (Apostichopus japonicus).</title>
        <authorList>
            <person name="Wang F.-Q."/>
            <person name="Ren L.-H."/>
            <person name="Lin Y.-W."/>
            <person name="Sun G.-H."/>
            <person name="Du Z.-J."/>
            <person name="Zhao J.-X."/>
            <person name="Liu X.-J."/>
            <person name="Liu L.-J."/>
        </authorList>
    </citation>
    <scope>NUCLEOTIDE SEQUENCE [LARGE SCALE GENOMIC DNA]</scope>
    <source>
        <strain evidence="3 4">PLHSC7-2</strain>
    </source>
</reference>
<dbReference type="GO" id="GO:1901135">
    <property type="term" value="P:carbohydrate derivative metabolic process"/>
    <property type="evidence" value="ECO:0007669"/>
    <property type="project" value="UniProtKB-ARBA"/>
</dbReference>
<dbReference type="EMBL" id="QZCH01000017">
    <property type="protein sequence ID" value="RJG42465.1"/>
    <property type="molecule type" value="Genomic_DNA"/>
</dbReference>
<evidence type="ECO:0000313" key="3">
    <source>
        <dbReference type="EMBL" id="RJG42465.1"/>
    </source>
</evidence>
<proteinExistence type="predicted"/>
<dbReference type="Pfam" id="PF00534">
    <property type="entry name" value="Glycos_transf_1"/>
    <property type="match status" value="1"/>
</dbReference>
<dbReference type="OrthoDB" id="9775208at2"/>
<dbReference type="PANTHER" id="PTHR12526:SF630">
    <property type="entry name" value="GLYCOSYLTRANSFERASE"/>
    <property type="match status" value="1"/>
</dbReference>
<dbReference type="PANTHER" id="PTHR12526">
    <property type="entry name" value="GLYCOSYLTRANSFERASE"/>
    <property type="match status" value="1"/>
</dbReference>
<dbReference type="Proteomes" id="UP000283255">
    <property type="component" value="Unassembled WGS sequence"/>
</dbReference>
<reference evidence="3 4" key="1">
    <citation type="submission" date="2018-09" db="EMBL/GenBank/DDBJ databases">
        <authorList>
            <person name="Wang F."/>
        </authorList>
    </citation>
    <scope>NUCLEOTIDE SEQUENCE [LARGE SCALE GENOMIC DNA]</scope>
    <source>
        <strain evidence="3 4">PLHSC7-2</strain>
    </source>
</reference>
<dbReference type="InterPro" id="IPR001296">
    <property type="entry name" value="Glyco_trans_1"/>
</dbReference>
<gene>
    <name evidence="3" type="ORF">D1Z90_13410</name>
</gene>
<dbReference type="GO" id="GO:0016757">
    <property type="term" value="F:glycosyltransferase activity"/>
    <property type="evidence" value="ECO:0007669"/>
    <property type="project" value="InterPro"/>
</dbReference>